<dbReference type="PANTHER" id="PTHR42678:SF34">
    <property type="entry name" value="OS04G0183300 PROTEIN"/>
    <property type="match status" value="1"/>
</dbReference>
<dbReference type="SUPFAM" id="SSF75304">
    <property type="entry name" value="Amidase signature (AS) enzymes"/>
    <property type="match status" value="1"/>
</dbReference>
<dbReference type="PROSITE" id="PS00571">
    <property type="entry name" value="AMIDASES"/>
    <property type="match status" value="1"/>
</dbReference>
<gene>
    <name evidence="3" type="ORF">UFOPK2842_00543</name>
</gene>
<dbReference type="InterPro" id="IPR036928">
    <property type="entry name" value="AS_sf"/>
</dbReference>
<sequence length="496" mass="52813">MSFQVLETTIEEVHKAYLSGELSARQLVQAYLDRIAAYDKSGPSLNSILAINADALKEADRLDAELKASGKLSGPLHGVPVVVKDQAETAGIKTTFGSIAVDNHIPAKDATAVAQIKKAGAIILAKTTMPDFATSWFSYSSQSGTTKNPYDLARDPGGSSSGTGSSLAANLGLVGIGEDTGGSIRLPGSFCSLVGIRVTPGLISRNGMSPLVVFQDTAGPMARTVKDAAILLDSMVGYDPLDEYTSAFFIGRSDKKYSESISKDSLSGARIGVVREAFGDNSDPDCASVNKVIENSLELMKKAGAILVDVELPNLMDYIVSTSLYVTQGRSDMNGFFAKHPNFEYKTVEAIIEAKKYHPKLELLEAIAGGPSKPTDDPEFFPKLAEREKFQRAIVNAMAKANVEALVYPTMRIVAPTHEETDGDRWTVLNFPTNTLIAAQAWLPAATVPAGATPAGLPVGLEMVGLPYGEAKLISLAYSFEQNSKLRVTPKSTPAL</sequence>
<dbReference type="Pfam" id="PF01425">
    <property type="entry name" value="Amidase"/>
    <property type="match status" value="1"/>
</dbReference>
<evidence type="ECO:0000256" key="1">
    <source>
        <dbReference type="SAM" id="MobiDB-lite"/>
    </source>
</evidence>
<dbReference type="EMBL" id="CAEZZI010000039">
    <property type="protein sequence ID" value="CAB4754095.1"/>
    <property type="molecule type" value="Genomic_DNA"/>
</dbReference>
<organism evidence="3">
    <name type="scientific">freshwater metagenome</name>
    <dbReference type="NCBI Taxonomy" id="449393"/>
    <lineage>
        <taxon>unclassified sequences</taxon>
        <taxon>metagenomes</taxon>
        <taxon>ecological metagenomes</taxon>
    </lineage>
</organism>
<protein>
    <submittedName>
        <fullName evidence="3">Unannotated protein</fullName>
    </submittedName>
</protein>
<accession>A0A6J6U411</accession>
<dbReference type="InterPro" id="IPR020556">
    <property type="entry name" value="Amidase_CS"/>
</dbReference>
<proteinExistence type="predicted"/>
<feature type="region of interest" description="Disordered" evidence="1">
    <location>
        <begin position="143"/>
        <end position="163"/>
    </location>
</feature>
<feature type="domain" description="Amidase" evidence="2">
    <location>
        <begin position="27"/>
        <end position="473"/>
    </location>
</feature>
<name>A0A6J6U411_9ZZZZ</name>
<dbReference type="PIRSF" id="PIRSF001221">
    <property type="entry name" value="Amidase_fungi"/>
    <property type="match status" value="1"/>
</dbReference>
<evidence type="ECO:0000313" key="3">
    <source>
        <dbReference type="EMBL" id="CAB4754095.1"/>
    </source>
</evidence>
<evidence type="ECO:0000259" key="2">
    <source>
        <dbReference type="Pfam" id="PF01425"/>
    </source>
</evidence>
<dbReference type="AlphaFoldDB" id="A0A6J6U411"/>
<reference evidence="3" key="1">
    <citation type="submission" date="2020-05" db="EMBL/GenBank/DDBJ databases">
        <authorList>
            <person name="Chiriac C."/>
            <person name="Salcher M."/>
            <person name="Ghai R."/>
            <person name="Kavagutti S V."/>
        </authorList>
    </citation>
    <scope>NUCLEOTIDE SEQUENCE</scope>
</reference>
<dbReference type="InterPro" id="IPR023631">
    <property type="entry name" value="Amidase_dom"/>
</dbReference>
<dbReference type="Gene3D" id="3.90.1300.10">
    <property type="entry name" value="Amidase signature (AS) domain"/>
    <property type="match status" value="1"/>
</dbReference>
<dbReference type="PANTHER" id="PTHR42678">
    <property type="entry name" value="AMIDASE"/>
    <property type="match status" value="1"/>
</dbReference>